<dbReference type="Proteomes" id="UP001597560">
    <property type="component" value="Unassembled WGS sequence"/>
</dbReference>
<evidence type="ECO:0008006" key="3">
    <source>
        <dbReference type="Google" id="ProtNLM"/>
    </source>
</evidence>
<comment type="caution">
    <text evidence="1">The sequence shown here is derived from an EMBL/GenBank/DDBJ whole genome shotgun (WGS) entry which is preliminary data.</text>
</comment>
<evidence type="ECO:0000313" key="1">
    <source>
        <dbReference type="EMBL" id="MFD2965750.1"/>
    </source>
</evidence>
<proteinExistence type="predicted"/>
<dbReference type="EMBL" id="JBHUPA010000039">
    <property type="protein sequence ID" value="MFD2965750.1"/>
    <property type="molecule type" value="Genomic_DNA"/>
</dbReference>
<keyword evidence="2" id="KW-1185">Reference proteome</keyword>
<dbReference type="RefSeq" id="WP_377613647.1">
    <property type="nucleotide sequence ID" value="NZ_JBHUPA010000039.1"/>
</dbReference>
<gene>
    <name evidence="1" type="ORF">ACFS6J_28375</name>
</gene>
<organism evidence="1 2">
    <name type="scientific">Olivibacter jilunii</name>
    <dbReference type="NCBI Taxonomy" id="985016"/>
    <lineage>
        <taxon>Bacteria</taxon>
        <taxon>Pseudomonadati</taxon>
        <taxon>Bacteroidota</taxon>
        <taxon>Sphingobacteriia</taxon>
        <taxon>Sphingobacteriales</taxon>
        <taxon>Sphingobacteriaceae</taxon>
        <taxon>Olivibacter</taxon>
    </lineage>
</organism>
<sequence length="75" mass="8617">MTTLTVNIDDQGAERKVRALLDKLGLNYSINTDNSTYSWWEDELLVKELDKRSKDLKSGKDKGVSFAEVKQRLLK</sequence>
<name>A0ABW6BAT0_9SPHI</name>
<accession>A0ABW6BAT0</accession>
<evidence type="ECO:0000313" key="2">
    <source>
        <dbReference type="Proteomes" id="UP001597560"/>
    </source>
</evidence>
<reference evidence="2" key="1">
    <citation type="journal article" date="2019" name="Int. J. Syst. Evol. Microbiol.">
        <title>The Global Catalogue of Microorganisms (GCM) 10K type strain sequencing project: providing services to taxonomists for standard genome sequencing and annotation.</title>
        <authorList>
            <consortium name="The Broad Institute Genomics Platform"/>
            <consortium name="The Broad Institute Genome Sequencing Center for Infectious Disease"/>
            <person name="Wu L."/>
            <person name="Ma J."/>
        </authorList>
    </citation>
    <scope>NUCLEOTIDE SEQUENCE [LARGE SCALE GENOMIC DNA]</scope>
    <source>
        <strain evidence="2">KCTC 23098</strain>
    </source>
</reference>
<protein>
    <recommendedName>
        <fullName evidence="3">Addiction module antitoxin RelB</fullName>
    </recommendedName>
</protein>